<keyword evidence="1" id="KW-0812">Transmembrane</keyword>
<evidence type="ECO:0000313" key="3">
    <source>
        <dbReference type="Proteomes" id="UP001058290"/>
    </source>
</evidence>
<accession>A0ABY6A3T3</accession>
<feature type="transmembrane region" description="Helical" evidence="1">
    <location>
        <begin position="23"/>
        <end position="41"/>
    </location>
</feature>
<dbReference type="Proteomes" id="UP001058290">
    <property type="component" value="Chromosome"/>
</dbReference>
<reference evidence="2" key="1">
    <citation type="submission" date="2022-09" db="EMBL/GenBank/DDBJ databases">
        <title>Bacterial diversity in gut of crayfish and pufferfish.</title>
        <authorList>
            <person name="Huang Y."/>
        </authorList>
    </citation>
    <scope>NUCLEOTIDE SEQUENCE</scope>
    <source>
        <strain evidence="2">PR12</strain>
    </source>
</reference>
<evidence type="ECO:0000256" key="1">
    <source>
        <dbReference type="SAM" id="Phobius"/>
    </source>
</evidence>
<dbReference type="EMBL" id="CP104377">
    <property type="protein sequence ID" value="UXC20950.1"/>
    <property type="molecule type" value="Genomic_DNA"/>
</dbReference>
<organism evidence="2 3">
    <name type="scientific">Comamonas squillarum</name>
    <dbReference type="NCBI Taxonomy" id="2977320"/>
    <lineage>
        <taxon>Bacteria</taxon>
        <taxon>Pseudomonadati</taxon>
        <taxon>Pseudomonadota</taxon>
        <taxon>Betaproteobacteria</taxon>
        <taxon>Burkholderiales</taxon>
        <taxon>Comamonadaceae</taxon>
        <taxon>Comamonas</taxon>
    </lineage>
</organism>
<keyword evidence="3" id="KW-1185">Reference proteome</keyword>
<name>A0ABY6A3T3_9BURK</name>
<sequence length="57" mass="6297">MQQPAPPTAPTAGAAPLRGWQRAAIWLLVAVLLALVFMLYAQPEFMVQMADHVWACF</sequence>
<proteinExistence type="predicted"/>
<keyword evidence="1" id="KW-0472">Membrane</keyword>
<dbReference type="RefSeq" id="WP_182345899.1">
    <property type="nucleotide sequence ID" value="NZ_CP104377.1"/>
</dbReference>
<evidence type="ECO:0000313" key="2">
    <source>
        <dbReference type="EMBL" id="UXC20950.1"/>
    </source>
</evidence>
<protein>
    <submittedName>
        <fullName evidence="2">Uncharacterized protein</fullName>
    </submittedName>
</protein>
<gene>
    <name evidence="2" type="ORF">N4T19_22705</name>
</gene>
<keyword evidence="1" id="KW-1133">Transmembrane helix</keyword>